<dbReference type="Gene3D" id="1.10.275.10">
    <property type="entry name" value="Fumarase/aspartase (N-terminal domain)"/>
    <property type="match status" value="1"/>
</dbReference>
<evidence type="ECO:0000313" key="7">
    <source>
        <dbReference type="Proteomes" id="UP001314181"/>
    </source>
</evidence>
<feature type="binding site" evidence="3">
    <location>
        <begin position="98"/>
        <end position="100"/>
    </location>
    <ligand>
        <name>substrate</name>
    </ligand>
</feature>
<comment type="pathway">
    <text evidence="3">Carbohydrate metabolism; tricarboxylic acid cycle; (S)-malate from fumarate: step 1/1.</text>
</comment>
<protein>
    <recommendedName>
        <fullName evidence="3">Fumarate hydratase class II</fullName>
        <shortName evidence="3">Fumarase C</shortName>
        <ecNumber evidence="3">4.2.1.2</ecNumber>
    </recommendedName>
    <alternativeName>
        <fullName evidence="3">Aerobic fumarase</fullName>
    </alternativeName>
    <alternativeName>
        <fullName evidence="3">Iron-independent fumarase</fullName>
    </alternativeName>
</protein>
<dbReference type="PROSITE" id="PS00163">
    <property type="entry name" value="FUMARATE_LYASES"/>
    <property type="match status" value="1"/>
</dbReference>
<organism evidence="6 7">
    <name type="scientific">Candidatus Xenohaliotis californiensis</name>
    <dbReference type="NCBI Taxonomy" id="84677"/>
    <lineage>
        <taxon>Bacteria</taxon>
        <taxon>Pseudomonadati</taxon>
        <taxon>Pseudomonadota</taxon>
        <taxon>Alphaproteobacteria</taxon>
        <taxon>Rickettsiales</taxon>
        <taxon>Anaplasmataceae</taxon>
        <taxon>Candidatus Xenohaliotis</taxon>
    </lineage>
</organism>
<gene>
    <name evidence="3 6" type="primary">fumC</name>
    <name evidence="6" type="ORF">CAXC1_120057</name>
</gene>
<sequence>MKFRNESDSLGMQKVPNDKYWGAQTQRSLLNFGDIGSDIFPILFIKAFAMQKFAAAHANLKLGLLTNEVFSAIAVAAEEIISGKLNEHFPLKVWQTGSGTQTNMNLNEVISNRAIEIMGGEMGLKKPVHPNDHVNKSQSSNDSFPTAMHIAAVLAVNNNLLPALENLIDIFEHKVTEFSGIIKIGRTHMQDAMPLTLGQEFSGYAMQLHKGLIRINKALPSLYELAQGGTAVGTGVNCSAEFTNAFITKIREITGYPFVTAVNKFEAIGASDAILELSGVLNVLSASLLKIANDIRVLASGPRCGIGEIALPENEPGSSIMPGKINPTQCEAMTMVCAQVMGNNHVITISAASGHLELNVFRPVMIYNLLRSIELISGAMCSFGVRCVKGIVPKKARINQLLHGSLMLVTALSPAIGYDNAAMVAKKAYNENISLKDAALALGFLDSNTLDKLLNPIDMI</sequence>
<feature type="domain" description="Fumarate lyase N-terminal" evidence="4">
    <location>
        <begin position="13"/>
        <end position="342"/>
    </location>
</feature>
<dbReference type="CDD" id="cd01362">
    <property type="entry name" value="Fumarase_classII"/>
    <property type="match status" value="1"/>
</dbReference>
<accession>A0ABM9N726</accession>
<feature type="active site" evidence="3">
    <location>
        <position position="318"/>
    </location>
</feature>
<comment type="catalytic activity">
    <reaction evidence="3">
        <text>(S)-malate = fumarate + H2O</text>
        <dbReference type="Rhea" id="RHEA:12460"/>
        <dbReference type="ChEBI" id="CHEBI:15377"/>
        <dbReference type="ChEBI" id="CHEBI:15589"/>
        <dbReference type="ChEBI" id="CHEBI:29806"/>
        <dbReference type="EC" id="4.2.1.2"/>
    </reaction>
</comment>
<evidence type="ECO:0000259" key="5">
    <source>
        <dbReference type="Pfam" id="PF10415"/>
    </source>
</evidence>
<comment type="function">
    <text evidence="3">Involved in the TCA cycle. Catalyzes the stereospecific interconversion of fumarate to L-malate.</text>
</comment>
<evidence type="ECO:0000259" key="4">
    <source>
        <dbReference type="Pfam" id="PF00206"/>
    </source>
</evidence>
<dbReference type="NCBIfam" id="TIGR00979">
    <property type="entry name" value="fumC_II"/>
    <property type="match status" value="1"/>
</dbReference>
<keyword evidence="3" id="KW-0816">Tricarboxylic acid cycle</keyword>
<dbReference type="Gene3D" id="1.10.40.30">
    <property type="entry name" value="Fumarase/aspartase (C-terminal domain)"/>
    <property type="match status" value="1"/>
</dbReference>
<feature type="binding site" evidence="3">
    <location>
        <begin position="139"/>
        <end position="141"/>
    </location>
    <ligand>
        <name>substrate</name>
    </ligand>
</feature>
<dbReference type="InterPro" id="IPR000362">
    <property type="entry name" value="Fumarate_lyase_fam"/>
</dbReference>
<dbReference type="Gene3D" id="1.20.200.10">
    <property type="entry name" value="Fumarase/aspartase (Central domain)"/>
    <property type="match status" value="1"/>
</dbReference>
<feature type="binding site" description="in site B" evidence="3">
    <location>
        <begin position="129"/>
        <end position="132"/>
    </location>
    <ligand>
        <name>substrate</name>
    </ligand>
</feature>
<dbReference type="InterPro" id="IPR022761">
    <property type="entry name" value="Fumarate_lyase_N"/>
</dbReference>
<dbReference type="HAMAP" id="MF_00743">
    <property type="entry name" value="FumaraseC"/>
    <property type="match status" value="1"/>
</dbReference>
<dbReference type="SUPFAM" id="SSF48557">
    <property type="entry name" value="L-aspartase-like"/>
    <property type="match status" value="1"/>
</dbReference>
<comment type="subcellular location">
    <subcellularLocation>
        <location evidence="3">Cytoplasm</location>
    </subcellularLocation>
</comment>
<comment type="subunit">
    <text evidence="3">Homotetramer.</text>
</comment>
<keyword evidence="3" id="KW-0963">Cytoplasm</keyword>
<evidence type="ECO:0000313" key="6">
    <source>
        <dbReference type="EMBL" id="CAK8162375.1"/>
    </source>
</evidence>
<dbReference type="Proteomes" id="UP001314181">
    <property type="component" value="Unassembled WGS sequence"/>
</dbReference>
<keyword evidence="7" id="KW-1185">Reference proteome</keyword>
<feature type="domain" description="Fumarase C C-terminal" evidence="5">
    <location>
        <begin position="408"/>
        <end position="460"/>
    </location>
</feature>
<feature type="site" description="Important for catalytic activity" evidence="3">
    <location>
        <position position="331"/>
    </location>
</feature>
<dbReference type="RefSeq" id="WP_338363369.1">
    <property type="nucleotide sequence ID" value="NZ_CAWVOK010000003.1"/>
</dbReference>
<dbReference type="PANTHER" id="PTHR11444">
    <property type="entry name" value="ASPARTATEAMMONIA/ARGININOSUCCINATE/ADENYLOSUCCINATE LYASE"/>
    <property type="match status" value="1"/>
</dbReference>
<dbReference type="InterPro" id="IPR024083">
    <property type="entry name" value="Fumarase/histidase_N"/>
</dbReference>
<feature type="binding site" evidence="3">
    <location>
        <position position="319"/>
    </location>
    <ligand>
        <name>substrate</name>
    </ligand>
</feature>
<dbReference type="PRINTS" id="PR00149">
    <property type="entry name" value="FUMRATELYASE"/>
</dbReference>
<proteinExistence type="inferred from homology"/>
<dbReference type="InterPro" id="IPR008948">
    <property type="entry name" value="L-Aspartase-like"/>
</dbReference>
<dbReference type="Pfam" id="PF10415">
    <property type="entry name" value="FumaraseC_C"/>
    <property type="match status" value="1"/>
</dbReference>
<dbReference type="Pfam" id="PF00206">
    <property type="entry name" value="Lyase_1"/>
    <property type="match status" value="1"/>
</dbReference>
<dbReference type="InterPro" id="IPR005677">
    <property type="entry name" value="Fum_hydII"/>
</dbReference>
<dbReference type="PANTHER" id="PTHR11444:SF1">
    <property type="entry name" value="FUMARATE HYDRATASE, MITOCHONDRIAL"/>
    <property type="match status" value="1"/>
</dbReference>
<evidence type="ECO:0000256" key="1">
    <source>
        <dbReference type="ARBA" id="ARBA00009084"/>
    </source>
</evidence>
<keyword evidence="2 3" id="KW-0456">Lyase</keyword>
<feature type="binding site" evidence="3">
    <location>
        <position position="187"/>
    </location>
    <ligand>
        <name>substrate</name>
    </ligand>
</feature>
<comment type="similarity">
    <text evidence="1 3">Belongs to the class-II fumarase/aspartase family. Fumarase subfamily.</text>
</comment>
<dbReference type="InterPro" id="IPR018951">
    <property type="entry name" value="Fumarase_C_C"/>
</dbReference>
<evidence type="ECO:0000256" key="3">
    <source>
        <dbReference type="HAMAP-Rule" id="MF_00743"/>
    </source>
</evidence>
<dbReference type="GO" id="GO:0004333">
    <property type="term" value="F:fumarate hydratase activity"/>
    <property type="evidence" value="ECO:0007669"/>
    <property type="project" value="UniProtKB-EC"/>
</dbReference>
<comment type="caution">
    <text evidence="6">The sequence shown here is derived from an EMBL/GenBank/DDBJ whole genome shotgun (WGS) entry which is preliminary data.</text>
</comment>
<evidence type="ECO:0000256" key="2">
    <source>
        <dbReference type="ARBA" id="ARBA00023239"/>
    </source>
</evidence>
<dbReference type="EC" id="4.2.1.2" evidence="3"/>
<dbReference type="NCBIfam" id="NF008909">
    <property type="entry name" value="PRK12273.1"/>
    <property type="match status" value="1"/>
</dbReference>
<comment type="miscellaneous">
    <text evidence="3">There are 2 substrate-binding sites: the catalytic A site, and the non-catalytic B site that may play a role in the transfer of substrate or product between the active site and the solvent. Alternatively, the B site may bind allosteric effectors.</text>
</comment>
<dbReference type="InterPro" id="IPR020557">
    <property type="entry name" value="Fumarate_lyase_CS"/>
</dbReference>
<reference evidence="6 7" key="1">
    <citation type="submission" date="2024-01" db="EMBL/GenBank/DDBJ databases">
        <authorList>
            <person name="Kunselman E."/>
        </authorList>
    </citation>
    <scope>NUCLEOTIDE SEQUENCE [LARGE SCALE GENOMIC DNA]</scope>
    <source>
        <strain evidence="6">2 abalone samples</strain>
    </source>
</reference>
<name>A0ABM9N726_9RICK</name>
<dbReference type="EMBL" id="CAWVOK010000003">
    <property type="protein sequence ID" value="CAK8162375.1"/>
    <property type="molecule type" value="Genomic_DNA"/>
</dbReference>
<feature type="binding site" evidence="3">
    <location>
        <begin position="324"/>
        <end position="326"/>
    </location>
    <ligand>
        <name>substrate</name>
    </ligand>
</feature>
<feature type="active site" description="Proton donor/acceptor" evidence="3">
    <location>
        <position position="188"/>
    </location>
</feature>